<evidence type="ECO:0000313" key="1">
    <source>
        <dbReference type="EMBL" id="MBC6992837.1"/>
    </source>
</evidence>
<gene>
    <name evidence="1" type="ORF">H9S92_01560</name>
</gene>
<protein>
    <submittedName>
        <fullName evidence="1">Uncharacterized protein</fullName>
    </submittedName>
</protein>
<dbReference type="AlphaFoldDB" id="A0A923PEZ3"/>
<accession>A0A923PEZ3</accession>
<sequence>MAIWQFQLVVIPKKGILEKFGHVPEKLQIDYKEREEYYYLKEENLIEEEDKFTDALIQDWWSSTEIQPMEIIHQIDKNVRRSDFGRDSSVNWKFYSSKVDNDASMSINKETGKIENIRFRADLREENFKFLRAMIGLADKYEWLLMDMQGNLANPDMKQIGRLIKSSNSYKFLKDPIAFLTDIGDGKLEIE</sequence>
<evidence type="ECO:0000313" key="2">
    <source>
        <dbReference type="Proteomes" id="UP000650081"/>
    </source>
</evidence>
<dbReference type="RefSeq" id="WP_187464972.1">
    <property type="nucleotide sequence ID" value="NZ_JACSIT010000039.1"/>
</dbReference>
<comment type="caution">
    <text evidence="1">The sequence shown here is derived from an EMBL/GenBank/DDBJ whole genome shotgun (WGS) entry which is preliminary data.</text>
</comment>
<reference evidence="1" key="1">
    <citation type="submission" date="2020-08" db="EMBL/GenBank/DDBJ databases">
        <title>Lewinella bacteria from marine environments.</title>
        <authorList>
            <person name="Zhong Y."/>
        </authorList>
    </citation>
    <scope>NUCLEOTIDE SEQUENCE</scope>
    <source>
        <strain evidence="1">KCTC 42187</strain>
    </source>
</reference>
<dbReference type="Proteomes" id="UP000650081">
    <property type="component" value="Unassembled WGS sequence"/>
</dbReference>
<proteinExistence type="predicted"/>
<name>A0A923PEZ3_9BACT</name>
<keyword evidence="2" id="KW-1185">Reference proteome</keyword>
<dbReference type="EMBL" id="JACSIT010000039">
    <property type="protein sequence ID" value="MBC6992837.1"/>
    <property type="molecule type" value="Genomic_DNA"/>
</dbReference>
<organism evidence="1 2">
    <name type="scientific">Neolewinella lacunae</name>
    <dbReference type="NCBI Taxonomy" id="1517758"/>
    <lineage>
        <taxon>Bacteria</taxon>
        <taxon>Pseudomonadati</taxon>
        <taxon>Bacteroidota</taxon>
        <taxon>Saprospiria</taxon>
        <taxon>Saprospirales</taxon>
        <taxon>Lewinellaceae</taxon>
        <taxon>Neolewinella</taxon>
    </lineage>
</organism>